<feature type="transmembrane region" description="Helical" evidence="7">
    <location>
        <begin position="48"/>
        <end position="73"/>
    </location>
</feature>
<feature type="domain" description="Amino acid transporter transmembrane" evidence="8">
    <location>
        <begin position="1"/>
        <end position="194"/>
    </location>
</feature>
<proteinExistence type="predicted"/>
<evidence type="ECO:0000256" key="2">
    <source>
        <dbReference type="ARBA" id="ARBA00022448"/>
    </source>
</evidence>
<dbReference type="Pfam" id="PF01490">
    <property type="entry name" value="Aa_trans"/>
    <property type="match status" value="1"/>
</dbReference>
<name>A0AA41VT37_PAPNU</name>
<gene>
    <name evidence="9" type="ORF">MKW94_015807</name>
</gene>
<dbReference type="PROSITE" id="PS51257">
    <property type="entry name" value="PROKAR_LIPOPROTEIN"/>
    <property type="match status" value="1"/>
</dbReference>
<evidence type="ECO:0000256" key="5">
    <source>
        <dbReference type="ARBA" id="ARBA00022989"/>
    </source>
</evidence>
<feature type="transmembrane region" description="Helical" evidence="7">
    <location>
        <begin position="12"/>
        <end position="36"/>
    </location>
</feature>
<evidence type="ECO:0000256" key="3">
    <source>
        <dbReference type="ARBA" id="ARBA00022692"/>
    </source>
</evidence>
<comment type="subcellular location">
    <subcellularLocation>
        <location evidence="1">Membrane</location>
    </subcellularLocation>
</comment>
<dbReference type="AlphaFoldDB" id="A0AA41VT37"/>
<keyword evidence="3 7" id="KW-0812">Transmembrane</keyword>
<evidence type="ECO:0000259" key="8">
    <source>
        <dbReference type="Pfam" id="PF01490"/>
    </source>
</evidence>
<feature type="transmembrane region" description="Helical" evidence="7">
    <location>
        <begin position="144"/>
        <end position="164"/>
    </location>
</feature>
<keyword evidence="6 7" id="KW-0472">Membrane</keyword>
<evidence type="ECO:0000256" key="1">
    <source>
        <dbReference type="ARBA" id="ARBA00004370"/>
    </source>
</evidence>
<evidence type="ECO:0000313" key="10">
    <source>
        <dbReference type="Proteomes" id="UP001177140"/>
    </source>
</evidence>
<reference evidence="9" key="1">
    <citation type="submission" date="2022-03" db="EMBL/GenBank/DDBJ databases">
        <title>A functionally conserved STORR gene fusion in Papaver species that diverged 16.8 million years ago.</title>
        <authorList>
            <person name="Catania T."/>
        </authorList>
    </citation>
    <scope>NUCLEOTIDE SEQUENCE</scope>
    <source>
        <strain evidence="9">S-191538</strain>
    </source>
</reference>
<feature type="transmembrane region" description="Helical" evidence="7">
    <location>
        <begin position="176"/>
        <end position="197"/>
    </location>
</feature>
<keyword evidence="5 7" id="KW-1133">Transmembrane helix</keyword>
<evidence type="ECO:0000256" key="6">
    <source>
        <dbReference type="ARBA" id="ARBA00023136"/>
    </source>
</evidence>
<dbReference type="PANTHER" id="PTHR48017">
    <property type="entry name" value="OS05G0424000 PROTEIN-RELATED"/>
    <property type="match status" value="1"/>
</dbReference>
<keyword evidence="10" id="KW-1185">Reference proteome</keyword>
<feature type="transmembrane region" description="Helical" evidence="7">
    <location>
        <begin position="118"/>
        <end position="138"/>
    </location>
</feature>
<dbReference type="EMBL" id="JAJJMA010288229">
    <property type="protein sequence ID" value="MCL7047000.1"/>
    <property type="molecule type" value="Genomic_DNA"/>
</dbReference>
<evidence type="ECO:0000256" key="7">
    <source>
        <dbReference type="SAM" id="Phobius"/>
    </source>
</evidence>
<organism evidence="9 10">
    <name type="scientific">Papaver nudicaule</name>
    <name type="common">Iceland poppy</name>
    <dbReference type="NCBI Taxonomy" id="74823"/>
    <lineage>
        <taxon>Eukaryota</taxon>
        <taxon>Viridiplantae</taxon>
        <taxon>Streptophyta</taxon>
        <taxon>Embryophyta</taxon>
        <taxon>Tracheophyta</taxon>
        <taxon>Spermatophyta</taxon>
        <taxon>Magnoliopsida</taxon>
        <taxon>Ranunculales</taxon>
        <taxon>Papaveraceae</taxon>
        <taxon>Papaveroideae</taxon>
        <taxon>Papaver</taxon>
    </lineage>
</organism>
<keyword evidence="2" id="KW-0813">Transport</keyword>
<keyword evidence="4" id="KW-0029">Amino-acid transport</keyword>
<dbReference type="InterPro" id="IPR013057">
    <property type="entry name" value="AA_transpt_TM"/>
</dbReference>
<dbReference type="GO" id="GO:0006865">
    <property type="term" value="P:amino acid transport"/>
    <property type="evidence" value="ECO:0007669"/>
    <property type="project" value="UniProtKB-KW"/>
</dbReference>
<evidence type="ECO:0000313" key="9">
    <source>
        <dbReference type="EMBL" id="MCL7047000.1"/>
    </source>
</evidence>
<evidence type="ECO:0000256" key="4">
    <source>
        <dbReference type="ARBA" id="ARBA00022970"/>
    </source>
</evidence>
<sequence length="213" mass="23882">MKGPAENKKMKMANLISVTITSVFYALCGCMGYAAYGNDAPGNMLSGVYNPMWLVVLANVCIVVHLVGAYQVFNQPLYATIESWSSKKWENSKFINQEYPVSIPGFKNKKFHINMFRIVWRSCYVIVVTVLSMAIPFFNDIMAFLGATGYWPLTIYFPIAMYIARKEIKKYSRRWIGLQSINAFCLICAIAAASGAVRGIAKSLANNPFKAKH</sequence>
<dbReference type="GO" id="GO:0016020">
    <property type="term" value="C:membrane"/>
    <property type="evidence" value="ECO:0007669"/>
    <property type="project" value="UniProtKB-SubCell"/>
</dbReference>
<dbReference type="Proteomes" id="UP001177140">
    <property type="component" value="Unassembled WGS sequence"/>
</dbReference>
<protein>
    <recommendedName>
        <fullName evidence="8">Amino acid transporter transmembrane domain-containing protein</fullName>
    </recommendedName>
</protein>
<comment type="caution">
    <text evidence="9">The sequence shown here is derived from an EMBL/GenBank/DDBJ whole genome shotgun (WGS) entry which is preliminary data.</text>
</comment>
<accession>A0AA41VT37</accession>